<keyword evidence="3" id="KW-1185">Reference proteome</keyword>
<dbReference type="PANTHER" id="PTHR35587:SF6">
    <property type="entry name" value="BZIP DOMAIN-CONTAINING PROTEIN"/>
    <property type="match status" value="1"/>
</dbReference>
<organism evidence="2 3">
    <name type="scientific">Penicillium flavigenum</name>
    <dbReference type="NCBI Taxonomy" id="254877"/>
    <lineage>
        <taxon>Eukaryota</taxon>
        <taxon>Fungi</taxon>
        <taxon>Dikarya</taxon>
        <taxon>Ascomycota</taxon>
        <taxon>Pezizomycotina</taxon>
        <taxon>Eurotiomycetes</taxon>
        <taxon>Eurotiomycetidae</taxon>
        <taxon>Eurotiales</taxon>
        <taxon>Aspergillaceae</taxon>
        <taxon>Penicillium</taxon>
    </lineage>
</organism>
<feature type="region of interest" description="Disordered" evidence="1">
    <location>
        <begin position="1"/>
        <end position="189"/>
    </location>
</feature>
<evidence type="ECO:0000313" key="3">
    <source>
        <dbReference type="Proteomes" id="UP000191342"/>
    </source>
</evidence>
<proteinExistence type="predicted"/>
<feature type="compositionally biased region" description="Polar residues" evidence="1">
    <location>
        <begin position="42"/>
        <end position="52"/>
    </location>
</feature>
<gene>
    <name evidence="2" type="ORF">PENFLA_c017G08288</name>
</gene>
<name>A0A1V6T251_9EURO</name>
<dbReference type="EMBL" id="MLQL01000017">
    <property type="protein sequence ID" value="OQE20266.1"/>
    <property type="molecule type" value="Genomic_DNA"/>
</dbReference>
<feature type="compositionally biased region" description="Basic residues" evidence="1">
    <location>
        <begin position="26"/>
        <end position="38"/>
    </location>
</feature>
<evidence type="ECO:0000313" key="2">
    <source>
        <dbReference type="EMBL" id="OQE20266.1"/>
    </source>
</evidence>
<protein>
    <submittedName>
        <fullName evidence="2">Uncharacterized protein</fullName>
    </submittedName>
</protein>
<evidence type="ECO:0000256" key="1">
    <source>
        <dbReference type="SAM" id="MobiDB-lite"/>
    </source>
</evidence>
<dbReference type="OrthoDB" id="2873061at2759"/>
<feature type="compositionally biased region" description="Basic and acidic residues" evidence="1">
    <location>
        <begin position="124"/>
        <end position="145"/>
    </location>
</feature>
<sequence>MSFATVMQAQSNNSIQNANGDARASASKRKPPKLRPPKMQKGSPSDPETSDFSEQRVNDAPDPINSNSVPATPGSNPKYPRQNDRRQPSPQPAPQVEAQNQRTRHRQRHRRTSAQSQYPDMDQDIEREQRDNRSSEQRRLQDRRVSHILNPPRTQGQIERAGELVPRPATGAVEQVTETEEVKPQPTKNDQLKLRLDLNLDVEVELKAKIRGDLTLQLLQ</sequence>
<feature type="compositionally biased region" description="Basic residues" evidence="1">
    <location>
        <begin position="102"/>
        <end position="112"/>
    </location>
</feature>
<comment type="caution">
    <text evidence="2">The sequence shown here is derived from an EMBL/GenBank/DDBJ whole genome shotgun (WGS) entry which is preliminary data.</text>
</comment>
<dbReference type="Proteomes" id="UP000191342">
    <property type="component" value="Unassembled WGS sequence"/>
</dbReference>
<reference evidence="3" key="1">
    <citation type="journal article" date="2017" name="Nat. Microbiol.">
        <title>Global analysis of biosynthetic gene clusters reveals vast potential of secondary metabolite production in Penicillium species.</title>
        <authorList>
            <person name="Nielsen J.C."/>
            <person name="Grijseels S."/>
            <person name="Prigent S."/>
            <person name="Ji B."/>
            <person name="Dainat J."/>
            <person name="Nielsen K.F."/>
            <person name="Frisvad J.C."/>
            <person name="Workman M."/>
            <person name="Nielsen J."/>
        </authorList>
    </citation>
    <scope>NUCLEOTIDE SEQUENCE [LARGE SCALE GENOMIC DNA]</scope>
    <source>
        <strain evidence="3">IBT 14082</strain>
    </source>
</reference>
<feature type="compositionally biased region" description="Low complexity" evidence="1">
    <location>
        <begin position="8"/>
        <end position="19"/>
    </location>
</feature>
<feature type="compositionally biased region" description="Polar residues" evidence="1">
    <location>
        <begin position="64"/>
        <end position="75"/>
    </location>
</feature>
<dbReference type="AlphaFoldDB" id="A0A1V6T251"/>
<dbReference type="PANTHER" id="PTHR35587">
    <property type="entry name" value="EXPRESSED PROTEIN"/>
    <property type="match status" value="1"/>
</dbReference>
<accession>A0A1V6T251</accession>